<keyword evidence="4 9" id="KW-0812">Transmembrane</keyword>
<dbReference type="Pfam" id="PF00909">
    <property type="entry name" value="Ammonium_transp"/>
    <property type="match status" value="1"/>
</dbReference>
<keyword evidence="6 9" id="KW-0472">Membrane</keyword>
<dbReference type="PANTHER" id="PTHR43029:SF10">
    <property type="entry name" value="AMMONIUM TRANSPORTER MEP2"/>
    <property type="match status" value="1"/>
</dbReference>
<keyword evidence="3 9" id="KW-0813">Transport</keyword>
<evidence type="ECO:0000256" key="3">
    <source>
        <dbReference type="ARBA" id="ARBA00022448"/>
    </source>
</evidence>
<keyword evidence="5 9" id="KW-1133">Transmembrane helix</keyword>
<feature type="transmembrane region" description="Helical" evidence="9">
    <location>
        <begin position="231"/>
        <end position="251"/>
    </location>
</feature>
<feature type="transmembrane region" description="Helical" evidence="9">
    <location>
        <begin position="12"/>
        <end position="35"/>
    </location>
</feature>
<dbReference type="NCBIfam" id="TIGR00836">
    <property type="entry name" value="amt"/>
    <property type="match status" value="1"/>
</dbReference>
<name>A0ABP8DTH1_9ACTN</name>
<gene>
    <name evidence="11" type="ORF">GCM10022255_106420</name>
</gene>
<evidence type="ECO:0000256" key="8">
    <source>
        <dbReference type="ARBA" id="ARBA00050025"/>
    </source>
</evidence>
<evidence type="ECO:0000256" key="1">
    <source>
        <dbReference type="ARBA" id="ARBA00004141"/>
    </source>
</evidence>
<comment type="similarity">
    <text evidence="2 9">Belongs to the ammonia transporter channel (TC 1.A.11.2) family.</text>
</comment>
<dbReference type="SUPFAM" id="SSF111352">
    <property type="entry name" value="Ammonium transporter"/>
    <property type="match status" value="1"/>
</dbReference>
<feature type="transmembrane region" description="Helical" evidence="9">
    <location>
        <begin position="130"/>
        <end position="151"/>
    </location>
</feature>
<protein>
    <recommendedName>
        <fullName evidence="8 9">Ammonium transporter</fullName>
    </recommendedName>
</protein>
<evidence type="ECO:0000256" key="9">
    <source>
        <dbReference type="RuleBase" id="RU362002"/>
    </source>
</evidence>
<dbReference type="EMBL" id="BAABAT010000065">
    <property type="protein sequence ID" value="GAA4263282.1"/>
    <property type="molecule type" value="Genomic_DNA"/>
</dbReference>
<dbReference type="InterPro" id="IPR018047">
    <property type="entry name" value="Ammonium_transpt_CS"/>
</dbReference>
<feature type="transmembrane region" description="Helical" evidence="9">
    <location>
        <begin position="100"/>
        <end position="118"/>
    </location>
</feature>
<comment type="caution">
    <text evidence="11">The sequence shown here is derived from an EMBL/GenBank/DDBJ whole genome shotgun (WGS) entry which is preliminary data.</text>
</comment>
<feature type="transmembrane region" description="Helical" evidence="9">
    <location>
        <begin position="41"/>
        <end position="62"/>
    </location>
</feature>
<dbReference type="PROSITE" id="PS01219">
    <property type="entry name" value="AMMONIUM_TRANSP"/>
    <property type="match status" value="1"/>
</dbReference>
<dbReference type="InterPro" id="IPR029020">
    <property type="entry name" value="Ammonium/urea_transptr"/>
</dbReference>
<dbReference type="InterPro" id="IPR024041">
    <property type="entry name" value="NH4_transpt_AmtB-like_dom"/>
</dbReference>
<feature type="transmembrane region" description="Helical" evidence="9">
    <location>
        <begin position="263"/>
        <end position="280"/>
    </location>
</feature>
<feature type="transmembrane region" description="Helical" evidence="9">
    <location>
        <begin position="357"/>
        <end position="382"/>
    </location>
</feature>
<evidence type="ECO:0000313" key="11">
    <source>
        <dbReference type="EMBL" id="GAA4263282.1"/>
    </source>
</evidence>
<feature type="transmembrane region" description="Helical" evidence="9">
    <location>
        <begin position="317"/>
        <end position="337"/>
    </location>
</feature>
<evidence type="ECO:0000256" key="4">
    <source>
        <dbReference type="ARBA" id="ARBA00022692"/>
    </source>
</evidence>
<feature type="transmembrane region" description="Helical" evidence="9">
    <location>
        <begin position="286"/>
        <end position="305"/>
    </location>
</feature>
<evidence type="ECO:0000256" key="5">
    <source>
        <dbReference type="ARBA" id="ARBA00022989"/>
    </source>
</evidence>
<feature type="transmembrane region" description="Helical" evidence="9">
    <location>
        <begin position="74"/>
        <end position="94"/>
    </location>
</feature>
<evidence type="ECO:0000256" key="6">
    <source>
        <dbReference type="ARBA" id="ARBA00023136"/>
    </source>
</evidence>
<dbReference type="Gene3D" id="1.10.3430.10">
    <property type="entry name" value="Ammonium transporter AmtB like domains"/>
    <property type="match status" value="1"/>
</dbReference>
<evidence type="ECO:0000259" key="10">
    <source>
        <dbReference type="Pfam" id="PF00909"/>
    </source>
</evidence>
<feature type="transmembrane region" description="Helical" evidence="9">
    <location>
        <begin position="171"/>
        <end position="190"/>
    </location>
</feature>
<dbReference type="InterPro" id="IPR001905">
    <property type="entry name" value="Ammonium_transpt"/>
</dbReference>
<accession>A0ABP8DTH1</accession>
<organism evidence="11 12">
    <name type="scientific">Dactylosporangium darangshiense</name>
    <dbReference type="NCBI Taxonomy" id="579108"/>
    <lineage>
        <taxon>Bacteria</taxon>
        <taxon>Bacillati</taxon>
        <taxon>Actinomycetota</taxon>
        <taxon>Actinomycetes</taxon>
        <taxon>Micromonosporales</taxon>
        <taxon>Micromonosporaceae</taxon>
        <taxon>Dactylosporangium</taxon>
    </lineage>
</organism>
<sequence length="432" mass="44217">MDQAHLDVGATAWLLTSAALVLLMTPGVAFFYGGMVRASNVLGTVMQSLMTIGTVSVIWLLLGFSLAFGRGNGFVGGFGLAGLTDLTAVVPGVHLDGVPVLAFVVFQMMFAVITPALITGAGAERWRFSAFVFFVALWSLLVYAPIAHWLFSPLGWASRLGALDFAGGAVVHANAGAAALVIAALLGRRAGWPTSHHRPHNLPLMLLGTALLWFGWFGFNGGSALTANNVGALAVTNTQVAAAAGLMSWAFAEQIRFRKPTTLGAASGAVAGLVAITPAAGYVTPVSAVLIGVVAGVICHLAVALKTLFRLDDALDVAAVHLGGGVVGSLAVGLFATSSVNPAASNGLFYGGGYRLLGVQALSVLTVVAYSAVASLLIAGLADRIFGNRISPRAEGIGMDLFQHGESAYAIASPQETPVKTSAKAPAVNDHG</sequence>
<dbReference type="RefSeq" id="WP_345142342.1">
    <property type="nucleotide sequence ID" value="NZ_BAABAT010000065.1"/>
</dbReference>
<feature type="transmembrane region" description="Helical" evidence="9">
    <location>
        <begin position="202"/>
        <end position="219"/>
    </location>
</feature>
<evidence type="ECO:0000313" key="12">
    <source>
        <dbReference type="Proteomes" id="UP001500620"/>
    </source>
</evidence>
<keyword evidence="12" id="KW-1185">Reference proteome</keyword>
<reference evidence="12" key="1">
    <citation type="journal article" date="2019" name="Int. J. Syst. Evol. Microbiol.">
        <title>The Global Catalogue of Microorganisms (GCM) 10K type strain sequencing project: providing services to taxonomists for standard genome sequencing and annotation.</title>
        <authorList>
            <consortium name="The Broad Institute Genomics Platform"/>
            <consortium name="The Broad Institute Genome Sequencing Center for Infectious Disease"/>
            <person name="Wu L."/>
            <person name="Ma J."/>
        </authorList>
    </citation>
    <scope>NUCLEOTIDE SEQUENCE [LARGE SCALE GENOMIC DNA]</scope>
    <source>
        <strain evidence="12">JCM 17441</strain>
    </source>
</reference>
<keyword evidence="7 9" id="KW-0924">Ammonia transport</keyword>
<proteinExistence type="inferred from homology"/>
<dbReference type="PANTHER" id="PTHR43029">
    <property type="entry name" value="AMMONIUM TRANSPORTER MEP2"/>
    <property type="match status" value="1"/>
</dbReference>
<evidence type="ECO:0000256" key="2">
    <source>
        <dbReference type="ARBA" id="ARBA00005887"/>
    </source>
</evidence>
<evidence type="ECO:0000256" key="7">
    <source>
        <dbReference type="ARBA" id="ARBA00023177"/>
    </source>
</evidence>
<feature type="domain" description="Ammonium transporter AmtB-like" evidence="10">
    <location>
        <begin position="12"/>
        <end position="409"/>
    </location>
</feature>
<dbReference type="Proteomes" id="UP001500620">
    <property type="component" value="Unassembled WGS sequence"/>
</dbReference>
<comment type="subcellular location">
    <subcellularLocation>
        <location evidence="9">Cell membrane</location>
        <topology evidence="9">Multi-pass membrane protein</topology>
    </subcellularLocation>
    <subcellularLocation>
        <location evidence="1">Membrane</location>
        <topology evidence="1">Multi-pass membrane protein</topology>
    </subcellularLocation>
</comment>